<dbReference type="AlphaFoldDB" id="A0A1F4WGF6"/>
<gene>
    <name evidence="1" type="ORF">A2415_04830</name>
</gene>
<evidence type="ECO:0000313" key="2">
    <source>
        <dbReference type="Proteomes" id="UP000179113"/>
    </source>
</evidence>
<organism evidence="1 2">
    <name type="scientific">candidate division WWE3 bacterium RIFOXYC1_FULL_39_7</name>
    <dbReference type="NCBI Taxonomy" id="1802643"/>
    <lineage>
        <taxon>Bacteria</taxon>
        <taxon>Katanobacteria</taxon>
    </lineage>
</organism>
<dbReference type="EMBL" id="MEWA01000040">
    <property type="protein sequence ID" value="OGC68535.1"/>
    <property type="molecule type" value="Genomic_DNA"/>
</dbReference>
<sequence>MNNILLKTRCTKGSLVIYEDKVAIELSMLGSHKTNSMPYSRITGVEVNTKMAKLPFISKGAATVKIYGQGNQILEANFVTVDDAIKAEELINARLK</sequence>
<proteinExistence type="predicted"/>
<evidence type="ECO:0000313" key="1">
    <source>
        <dbReference type="EMBL" id="OGC68535.1"/>
    </source>
</evidence>
<accession>A0A1F4WGF6</accession>
<protein>
    <recommendedName>
        <fullName evidence="3">PH domain-containing protein</fullName>
    </recommendedName>
</protein>
<dbReference type="Proteomes" id="UP000179113">
    <property type="component" value="Unassembled WGS sequence"/>
</dbReference>
<comment type="caution">
    <text evidence="1">The sequence shown here is derived from an EMBL/GenBank/DDBJ whole genome shotgun (WGS) entry which is preliminary data.</text>
</comment>
<evidence type="ECO:0008006" key="3">
    <source>
        <dbReference type="Google" id="ProtNLM"/>
    </source>
</evidence>
<reference evidence="1 2" key="1">
    <citation type="journal article" date="2016" name="Nat. Commun.">
        <title>Thousands of microbial genomes shed light on interconnected biogeochemical processes in an aquifer system.</title>
        <authorList>
            <person name="Anantharaman K."/>
            <person name="Brown C.T."/>
            <person name="Hug L.A."/>
            <person name="Sharon I."/>
            <person name="Castelle C.J."/>
            <person name="Probst A.J."/>
            <person name="Thomas B.C."/>
            <person name="Singh A."/>
            <person name="Wilkins M.J."/>
            <person name="Karaoz U."/>
            <person name="Brodie E.L."/>
            <person name="Williams K.H."/>
            <person name="Hubbard S.S."/>
            <person name="Banfield J.F."/>
        </authorList>
    </citation>
    <scope>NUCLEOTIDE SEQUENCE [LARGE SCALE GENOMIC DNA]</scope>
</reference>
<name>A0A1F4WGF6_UNCKA</name>